<dbReference type="EMBL" id="JAERRJ010000001">
    <property type="protein sequence ID" value="MBL1073402.1"/>
    <property type="molecule type" value="Genomic_DNA"/>
</dbReference>
<organism evidence="3 4">
    <name type="scientific">Nocardia acididurans</name>
    <dbReference type="NCBI Taxonomy" id="2802282"/>
    <lineage>
        <taxon>Bacteria</taxon>
        <taxon>Bacillati</taxon>
        <taxon>Actinomycetota</taxon>
        <taxon>Actinomycetes</taxon>
        <taxon>Mycobacteriales</taxon>
        <taxon>Nocardiaceae</taxon>
        <taxon>Nocardia</taxon>
    </lineage>
</organism>
<evidence type="ECO:0000256" key="2">
    <source>
        <dbReference type="SAM" id="SignalP"/>
    </source>
</evidence>
<keyword evidence="4" id="KW-1185">Reference proteome</keyword>
<gene>
    <name evidence="3" type="ORF">JK358_03225</name>
</gene>
<evidence type="ECO:0000313" key="4">
    <source>
        <dbReference type="Proteomes" id="UP000602198"/>
    </source>
</evidence>
<sequence length="140" mass="15001">MVQKRFTAGFGLAALFAVTAAITAPQAAAQELAPGVSCVEKTCVNDTDDRYRVTSKVLCSGLAGLPVTIEATTDVPARGTAEVTVGCPAHYEPPTWEQKPPRLGRDGTFEYEPPTLKPGETHFRYVTRIDHESAQPIPSS</sequence>
<accession>A0ABS1LYC5</accession>
<feature type="signal peptide" evidence="2">
    <location>
        <begin position="1"/>
        <end position="29"/>
    </location>
</feature>
<evidence type="ECO:0008006" key="5">
    <source>
        <dbReference type="Google" id="ProtNLM"/>
    </source>
</evidence>
<evidence type="ECO:0000256" key="1">
    <source>
        <dbReference type="SAM" id="MobiDB-lite"/>
    </source>
</evidence>
<feature type="compositionally biased region" description="Basic and acidic residues" evidence="1">
    <location>
        <begin position="99"/>
        <end position="108"/>
    </location>
</feature>
<comment type="caution">
    <text evidence="3">The sequence shown here is derived from an EMBL/GenBank/DDBJ whole genome shotgun (WGS) entry which is preliminary data.</text>
</comment>
<proteinExistence type="predicted"/>
<dbReference type="RefSeq" id="WP_201943313.1">
    <property type="nucleotide sequence ID" value="NZ_JAERRJ010000001.1"/>
</dbReference>
<name>A0ABS1LYC5_9NOCA</name>
<keyword evidence="2" id="KW-0732">Signal</keyword>
<reference evidence="3 4" key="1">
    <citation type="submission" date="2021-01" db="EMBL/GenBank/DDBJ databases">
        <title>WGS of actinomycetes isolated from Thailand.</title>
        <authorList>
            <person name="Thawai C."/>
        </authorList>
    </citation>
    <scope>NUCLEOTIDE SEQUENCE [LARGE SCALE GENOMIC DNA]</scope>
    <source>
        <strain evidence="3 4">LPG 2</strain>
    </source>
</reference>
<feature type="region of interest" description="Disordered" evidence="1">
    <location>
        <begin position="86"/>
        <end position="117"/>
    </location>
</feature>
<dbReference type="Proteomes" id="UP000602198">
    <property type="component" value="Unassembled WGS sequence"/>
</dbReference>
<feature type="chain" id="PRO_5047171480" description="Secreted protein" evidence="2">
    <location>
        <begin position="30"/>
        <end position="140"/>
    </location>
</feature>
<protein>
    <recommendedName>
        <fullName evidence="5">Secreted protein</fullName>
    </recommendedName>
</protein>
<evidence type="ECO:0000313" key="3">
    <source>
        <dbReference type="EMBL" id="MBL1073402.1"/>
    </source>
</evidence>